<dbReference type="AlphaFoldDB" id="A0A0G3EV67"/>
<accession>A0A0G3EV67</accession>
<evidence type="ECO:0000313" key="1">
    <source>
        <dbReference type="EMBL" id="AKJ68626.1"/>
    </source>
</evidence>
<dbReference type="KEGG" id="ptx:ABW99_10805"/>
<dbReference type="EMBL" id="CP011568">
    <property type="protein sequence ID" value="AKJ68626.1"/>
    <property type="molecule type" value="Genomic_DNA"/>
</dbReference>
<protein>
    <submittedName>
        <fullName evidence="1">Uncharacterized protein</fullName>
    </submittedName>
</protein>
<gene>
    <name evidence="1" type="ORF">ABW99_10805</name>
</gene>
<organism evidence="1 2">
    <name type="scientific">Pandoraea thiooxydans</name>
    <dbReference type="NCBI Taxonomy" id="445709"/>
    <lineage>
        <taxon>Bacteria</taxon>
        <taxon>Pseudomonadati</taxon>
        <taxon>Pseudomonadota</taxon>
        <taxon>Betaproteobacteria</taxon>
        <taxon>Burkholderiales</taxon>
        <taxon>Burkholderiaceae</taxon>
        <taxon>Pandoraea</taxon>
    </lineage>
</organism>
<dbReference type="PATRIC" id="fig|445709.3.peg.2299"/>
<reference evidence="2" key="1">
    <citation type="submission" date="2015-06" db="EMBL/GenBank/DDBJ databases">
        <authorList>
            <person name="Lim Y.L."/>
            <person name="Ee R."/>
            <person name="Yong D."/>
            <person name="How K.Y."/>
            <person name="Yin W.F."/>
            <person name="Chan K.G."/>
        </authorList>
    </citation>
    <scope>NUCLEOTIDE SEQUENCE [LARGE SCALE GENOMIC DNA]</scope>
    <source>
        <strain evidence="2">DSM 25325</strain>
    </source>
</reference>
<evidence type="ECO:0000313" key="2">
    <source>
        <dbReference type="Proteomes" id="UP000036700"/>
    </source>
</evidence>
<dbReference type="Proteomes" id="UP000036700">
    <property type="component" value="Chromosome"/>
</dbReference>
<keyword evidence="2" id="KW-1185">Reference proteome</keyword>
<name>A0A0G3EV67_9BURK</name>
<dbReference type="STRING" id="445709.ABW99_10805"/>
<proteinExistence type="predicted"/>
<sequence length="71" mass="7282">MCPAGGARTIVYIEIRRSLGTDAVTGINAMIAIVLCKCWLALAVAAIPPQAIIGYDGGTANPLTASVSYTD</sequence>